<reference evidence="2" key="1">
    <citation type="submission" date="2021-03" db="EMBL/GenBank/DDBJ databases">
        <title>Leucobacter chromiisoli sp. nov., isolated from chromium-containing soil of chemical plant.</title>
        <authorList>
            <person name="Xu Z."/>
        </authorList>
    </citation>
    <scope>NUCLEOTIDE SEQUENCE</scope>
    <source>
        <strain evidence="2">A2</strain>
    </source>
</reference>
<dbReference type="AlphaFoldDB" id="A0A939LWU0"/>
<feature type="compositionally biased region" description="Basic and acidic residues" evidence="1">
    <location>
        <begin position="66"/>
        <end position="78"/>
    </location>
</feature>
<dbReference type="RefSeq" id="WP_208046745.1">
    <property type="nucleotide sequence ID" value="NZ_JAGDYL010000027.1"/>
</dbReference>
<protein>
    <submittedName>
        <fullName evidence="2">Uncharacterized protein</fullName>
    </submittedName>
</protein>
<evidence type="ECO:0000313" key="2">
    <source>
        <dbReference type="EMBL" id="MBO1806279.1"/>
    </source>
</evidence>
<keyword evidence="3" id="KW-1185">Reference proteome</keyword>
<dbReference type="EMBL" id="JAGDYL010000027">
    <property type="protein sequence ID" value="MBO1806279.1"/>
    <property type="molecule type" value="Genomic_DNA"/>
</dbReference>
<comment type="caution">
    <text evidence="2">The sequence shown here is derived from an EMBL/GenBank/DDBJ whole genome shotgun (WGS) entry which is preliminary data.</text>
</comment>
<evidence type="ECO:0000313" key="3">
    <source>
        <dbReference type="Proteomes" id="UP000664398"/>
    </source>
</evidence>
<dbReference type="Proteomes" id="UP000664398">
    <property type="component" value="Unassembled WGS sequence"/>
</dbReference>
<evidence type="ECO:0000256" key="1">
    <source>
        <dbReference type="SAM" id="MobiDB-lite"/>
    </source>
</evidence>
<accession>A0A939LWU0</accession>
<gene>
    <name evidence="2" type="ORF">J4H91_13275</name>
</gene>
<proteinExistence type="predicted"/>
<name>A0A939LWU0_9MICO</name>
<feature type="region of interest" description="Disordered" evidence="1">
    <location>
        <begin position="54"/>
        <end position="78"/>
    </location>
</feature>
<organism evidence="2 3">
    <name type="scientific">Leucobacter ruminantium</name>
    <dbReference type="NCBI Taxonomy" id="1289170"/>
    <lineage>
        <taxon>Bacteria</taxon>
        <taxon>Bacillati</taxon>
        <taxon>Actinomycetota</taxon>
        <taxon>Actinomycetes</taxon>
        <taxon>Micrococcales</taxon>
        <taxon>Microbacteriaceae</taxon>
        <taxon>Leucobacter</taxon>
    </lineage>
</organism>
<sequence length="78" mass="8732">MTETAHDSLRRRASTEYAHEHGWEVESRHATSAGTLLYVRCGACGTRRVDLQERGDLPPVPLSVETGRRIDDAVRATR</sequence>